<evidence type="ECO:0000256" key="2">
    <source>
        <dbReference type="ARBA" id="ARBA00023274"/>
    </source>
</evidence>
<evidence type="ECO:0000313" key="6">
    <source>
        <dbReference type="Proteomes" id="UP000177042"/>
    </source>
</evidence>
<keyword evidence="2 4" id="KW-0687">Ribonucleoprotein</keyword>
<dbReference type="GO" id="GO:0003735">
    <property type="term" value="F:structural constituent of ribosome"/>
    <property type="evidence" value="ECO:0007669"/>
    <property type="project" value="InterPro"/>
</dbReference>
<proteinExistence type="inferred from homology"/>
<comment type="caution">
    <text evidence="5">The sequence shown here is derived from an EMBL/GenBank/DDBJ whole genome shotgun (WGS) entry which is preliminary data.</text>
</comment>
<dbReference type="GO" id="GO:0019843">
    <property type="term" value="F:rRNA binding"/>
    <property type="evidence" value="ECO:0007669"/>
    <property type="project" value="UniProtKB-KW"/>
</dbReference>
<keyword evidence="1 4" id="KW-0689">Ribosomal protein</keyword>
<dbReference type="InterPro" id="IPR001787">
    <property type="entry name" value="Ribosomal_bL21"/>
</dbReference>
<organism evidence="5 6">
    <name type="scientific">Candidatus Daviesbacteria bacterium RIFCSPHIGHO2_02_FULL_39_12</name>
    <dbReference type="NCBI Taxonomy" id="1797770"/>
    <lineage>
        <taxon>Bacteria</taxon>
        <taxon>Candidatus Daviesiibacteriota</taxon>
    </lineage>
</organism>
<gene>
    <name evidence="5" type="ORF">A3C26_01410</name>
</gene>
<dbReference type="Pfam" id="PF00829">
    <property type="entry name" value="Ribosomal_L21p"/>
    <property type="match status" value="1"/>
</dbReference>
<comment type="similarity">
    <text evidence="4">Belongs to the bacterial ribosomal protein bL21 family.</text>
</comment>
<dbReference type="EMBL" id="MFCX01000015">
    <property type="protein sequence ID" value="OGE26163.1"/>
    <property type="molecule type" value="Genomic_DNA"/>
</dbReference>
<keyword evidence="4" id="KW-0694">RNA-binding</keyword>
<evidence type="ECO:0000256" key="4">
    <source>
        <dbReference type="RuleBase" id="RU000562"/>
    </source>
</evidence>
<protein>
    <recommendedName>
        <fullName evidence="3 4">50S ribosomal protein L21</fullName>
    </recommendedName>
</protein>
<name>A0A1F5JC34_9BACT</name>
<dbReference type="SUPFAM" id="SSF141091">
    <property type="entry name" value="L21p-like"/>
    <property type="match status" value="1"/>
</dbReference>
<sequence>MFDYAICEINSKQYKILPNQPIEVDWLAEAEKKIEANILLFSENGKIKLGTPYLKEKLTLDCLETVKGTKIRVAKFHAKANFRKVTGARPKRTKVIYSVKKD</sequence>
<dbReference type="InterPro" id="IPR028909">
    <property type="entry name" value="bL21-like"/>
</dbReference>
<reference evidence="5 6" key="1">
    <citation type="journal article" date="2016" name="Nat. Commun.">
        <title>Thousands of microbial genomes shed light on interconnected biogeochemical processes in an aquifer system.</title>
        <authorList>
            <person name="Anantharaman K."/>
            <person name="Brown C.T."/>
            <person name="Hug L.A."/>
            <person name="Sharon I."/>
            <person name="Castelle C.J."/>
            <person name="Probst A.J."/>
            <person name="Thomas B.C."/>
            <person name="Singh A."/>
            <person name="Wilkins M.J."/>
            <person name="Karaoz U."/>
            <person name="Brodie E.L."/>
            <person name="Williams K.H."/>
            <person name="Hubbard S.S."/>
            <person name="Banfield J.F."/>
        </authorList>
    </citation>
    <scope>NUCLEOTIDE SEQUENCE [LARGE SCALE GENOMIC DNA]</scope>
</reference>
<comment type="function">
    <text evidence="4">This protein binds to 23S rRNA in the presence of protein L20.</text>
</comment>
<dbReference type="InterPro" id="IPR036164">
    <property type="entry name" value="bL21-like_sf"/>
</dbReference>
<evidence type="ECO:0000313" key="5">
    <source>
        <dbReference type="EMBL" id="OGE26163.1"/>
    </source>
</evidence>
<dbReference type="AlphaFoldDB" id="A0A1F5JC34"/>
<dbReference type="GO" id="GO:1990904">
    <property type="term" value="C:ribonucleoprotein complex"/>
    <property type="evidence" value="ECO:0007669"/>
    <property type="project" value="UniProtKB-KW"/>
</dbReference>
<dbReference type="GO" id="GO:0005737">
    <property type="term" value="C:cytoplasm"/>
    <property type="evidence" value="ECO:0007669"/>
    <property type="project" value="UniProtKB-ARBA"/>
</dbReference>
<keyword evidence="4" id="KW-0699">rRNA-binding</keyword>
<accession>A0A1F5JC34</accession>
<dbReference type="NCBIfam" id="TIGR00061">
    <property type="entry name" value="L21"/>
    <property type="match status" value="1"/>
</dbReference>
<evidence type="ECO:0000256" key="1">
    <source>
        <dbReference type="ARBA" id="ARBA00022980"/>
    </source>
</evidence>
<dbReference type="Proteomes" id="UP000177042">
    <property type="component" value="Unassembled WGS sequence"/>
</dbReference>
<dbReference type="GO" id="GO:0006412">
    <property type="term" value="P:translation"/>
    <property type="evidence" value="ECO:0007669"/>
    <property type="project" value="InterPro"/>
</dbReference>
<dbReference type="GO" id="GO:0005840">
    <property type="term" value="C:ribosome"/>
    <property type="evidence" value="ECO:0007669"/>
    <property type="project" value="UniProtKB-KW"/>
</dbReference>
<evidence type="ECO:0000256" key="3">
    <source>
        <dbReference type="ARBA" id="ARBA00035483"/>
    </source>
</evidence>